<evidence type="ECO:0000313" key="15">
    <source>
        <dbReference type="EMBL" id="OWQ99416.1"/>
    </source>
</evidence>
<dbReference type="PANTHER" id="PTHR43065">
    <property type="entry name" value="SENSOR HISTIDINE KINASE"/>
    <property type="match status" value="1"/>
</dbReference>
<feature type="transmembrane region" description="Helical" evidence="13">
    <location>
        <begin position="299"/>
        <end position="318"/>
    </location>
</feature>
<evidence type="ECO:0000256" key="10">
    <source>
        <dbReference type="ARBA" id="ARBA00022840"/>
    </source>
</evidence>
<comment type="subcellular location">
    <subcellularLocation>
        <location evidence="2">Cell membrane</location>
        <topology evidence="2">Multi-pass membrane protein</topology>
    </subcellularLocation>
</comment>
<dbReference type="GO" id="GO:0000155">
    <property type="term" value="F:phosphorelay sensor kinase activity"/>
    <property type="evidence" value="ECO:0007669"/>
    <property type="project" value="InterPro"/>
</dbReference>
<comment type="caution">
    <text evidence="15">The sequence shown here is derived from an EMBL/GenBank/DDBJ whole genome shotgun (WGS) entry which is preliminary data.</text>
</comment>
<dbReference type="EC" id="2.7.13.3" evidence="3"/>
<comment type="catalytic activity">
    <reaction evidence="1">
        <text>ATP + protein L-histidine = ADP + protein N-phospho-L-histidine.</text>
        <dbReference type="EC" id="2.7.13.3"/>
    </reaction>
</comment>
<dbReference type="Gene3D" id="3.30.450.20">
    <property type="entry name" value="PAS domain"/>
    <property type="match status" value="2"/>
</dbReference>
<dbReference type="SUPFAM" id="SSF55874">
    <property type="entry name" value="ATPase domain of HSP90 chaperone/DNA topoisomerase II/histidine kinase"/>
    <property type="match status" value="1"/>
</dbReference>
<sequence length="565" mass="61203">MAGWTDIMVRDRRRLILPAVVVIVLLVGLVLSVDRVMYARALAQEKEVARDDAAILAAGLRSELDKVSLLPITLAGDLQVRELLEGDTSQTRQLDTRLENLARQSGAAAIYVMDKNGLTLAASNWKQPASFVGSNYAFRRYFRQALNAGTSTEFALGTVSRRPGLYIAHRAGSAASPQGVVAVKIEFDALEASWRKTTDGVYVTDGTGVVLLATDAGWRFRLTGEGVARARGAVQDEQRFGLARLEPLAIMRVRGAGERATVEAPLFDTLQPISPDGWILHLLVDPGPRAAAAVASGRLAVALALASTIALAFALFFVRRRRQALQEEMVAQRTRTLRDQLSQANRLATLGQISAGVGHEIGQPVAAMRVFAENGEKLIARGRAEEASANFREIVGLADRLGLITGELRRFSRRQPGPRRLVRIGEIVDGALLLLRDRIVSMDVALQMPSADDLDIAVAAEHVRLEQVLVNLLQNALDAVGEAGAVTIEVIRNENDIRVRLCDSGPGIGAHEVAQLFQPFATTKPDGLGLGLVISRDIMRDLGGDLVFEPDAKQTCFTMIIPRTK</sequence>
<dbReference type="Gene3D" id="1.10.287.130">
    <property type="match status" value="1"/>
</dbReference>
<dbReference type="InterPro" id="IPR004358">
    <property type="entry name" value="Sig_transdc_His_kin-like_C"/>
</dbReference>
<keyword evidence="16" id="KW-1185">Reference proteome</keyword>
<evidence type="ECO:0000256" key="6">
    <source>
        <dbReference type="ARBA" id="ARBA00022679"/>
    </source>
</evidence>
<dbReference type="InterPro" id="IPR003594">
    <property type="entry name" value="HATPase_dom"/>
</dbReference>
<dbReference type="EMBL" id="NISK01000001">
    <property type="protein sequence ID" value="OWQ99416.1"/>
    <property type="molecule type" value="Genomic_DNA"/>
</dbReference>
<evidence type="ECO:0000256" key="2">
    <source>
        <dbReference type="ARBA" id="ARBA00004651"/>
    </source>
</evidence>
<dbReference type="SMART" id="SM00387">
    <property type="entry name" value="HATPase_c"/>
    <property type="match status" value="1"/>
</dbReference>
<dbReference type="GO" id="GO:0005886">
    <property type="term" value="C:plasma membrane"/>
    <property type="evidence" value="ECO:0007669"/>
    <property type="project" value="UniProtKB-SubCell"/>
</dbReference>
<evidence type="ECO:0000256" key="3">
    <source>
        <dbReference type="ARBA" id="ARBA00012438"/>
    </source>
</evidence>
<evidence type="ECO:0000256" key="5">
    <source>
        <dbReference type="ARBA" id="ARBA00022553"/>
    </source>
</evidence>
<reference evidence="15 16" key="1">
    <citation type="journal article" date="2010" name="Int. J. Syst. Evol. Microbiol.">
        <title>Sphingopyxis bauzanensis sp. nov., a psychrophilic bacterium isolated from soil.</title>
        <authorList>
            <person name="Zhang D.C."/>
            <person name="Liu H.C."/>
            <person name="Xin Y.H."/>
            <person name="Zhou Y.G."/>
            <person name="Schinner F."/>
            <person name="Margesin R."/>
        </authorList>
    </citation>
    <scope>NUCLEOTIDE SEQUENCE [LARGE SCALE GENOMIC DNA]</scope>
    <source>
        <strain evidence="15 16">DSM 22271</strain>
    </source>
</reference>
<evidence type="ECO:0000256" key="1">
    <source>
        <dbReference type="ARBA" id="ARBA00000085"/>
    </source>
</evidence>
<dbReference type="Proteomes" id="UP000197361">
    <property type="component" value="Unassembled WGS sequence"/>
</dbReference>
<name>A0A246K1P1_9SPHN</name>
<dbReference type="InterPro" id="IPR005467">
    <property type="entry name" value="His_kinase_dom"/>
</dbReference>
<evidence type="ECO:0000256" key="8">
    <source>
        <dbReference type="ARBA" id="ARBA00022741"/>
    </source>
</evidence>
<keyword evidence="9 15" id="KW-0418">Kinase</keyword>
<evidence type="ECO:0000256" key="4">
    <source>
        <dbReference type="ARBA" id="ARBA00022475"/>
    </source>
</evidence>
<keyword evidence="6" id="KW-0808">Transferase</keyword>
<evidence type="ECO:0000256" key="11">
    <source>
        <dbReference type="ARBA" id="ARBA00022989"/>
    </source>
</evidence>
<dbReference type="InterPro" id="IPR003661">
    <property type="entry name" value="HisK_dim/P_dom"/>
</dbReference>
<evidence type="ECO:0000256" key="13">
    <source>
        <dbReference type="SAM" id="Phobius"/>
    </source>
</evidence>
<keyword evidence="7 13" id="KW-0812">Transmembrane</keyword>
<dbReference type="SUPFAM" id="SSF47384">
    <property type="entry name" value="Homodimeric domain of signal transducing histidine kinase"/>
    <property type="match status" value="1"/>
</dbReference>
<evidence type="ECO:0000256" key="12">
    <source>
        <dbReference type="ARBA" id="ARBA00023012"/>
    </source>
</evidence>
<keyword evidence="13" id="KW-0472">Membrane</keyword>
<organism evidence="15 16">
    <name type="scientific">Sphingopyxis bauzanensis</name>
    <dbReference type="NCBI Taxonomy" id="651663"/>
    <lineage>
        <taxon>Bacteria</taxon>
        <taxon>Pseudomonadati</taxon>
        <taxon>Pseudomonadota</taxon>
        <taxon>Alphaproteobacteria</taxon>
        <taxon>Sphingomonadales</taxon>
        <taxon>Sphingomonadaceae</taxon>
        <taxon>Sphingopyxis</taxon>
    </lineage>
</organism>
<evidence type="ECO:0000313" key="16">
    <source>
        <dbReference type="Proteomes" id="UP000197361"/>
    </source>
</evidence>
<gene>
    <name evidence="15" type="ORF">CDQ92_04600</name>
</gene>
<dbReference type="AlphaFoldDB" id="A0A246K1P1"/>
<keyword evidence="10" id="KW-0067">ATP-binding</keyword>
<keyword evidence="5" id="KW-0597">Phosphoprotein</keyword>
<keyword evidence="4" id="KW-1003">Cell membrane</keyword>
<evidence type="ECO:0000259" key="14">
    <source>
        <dbReference type="PROSITE" id="PS50109"/>
    </source>
</evidence>
<dbReference type="InterPro" id="IPR017055">
    <property type="entry name" value="Sig_transdc_His_kinase_DctB"/>
</dbReference>
<dbReference type="PANTHER" id="PTHR43065:SF46">
    <property type="entry name" value="C4-DICARBOXYLATE TRANSPORT SENSOR PROTEIN DCTB"/>
    <property type="match status" value="1"/>
</dbReference>
<keyword evidence="8" id="KW-0547">Nucleotide-binding</keyword>
<dbReference type="Gene3D" id="3.30.565.10">
    <property type="entry name" value="Histidine kinase-like ATPase, C-terminal domain"/>
    <property type="match status" value="1"/>
</dbReference>
<keyword evidence="11 13" id="KW-1133">Transmembrane helix</keyword>
<dbReference type="CDD" id="cd00082">
    <property type="entry name" value="HisKA"/>
    <property type="match status" value="1"/>
</dbReference>
<dbReference type="PIRSF" id="PIRSF036431">
    <property type="entry name" value="STHK_DctB"/>
    <property type="match status" value="1"/>
</dbReference>
<feature type="domain" description="Histidine kinase" evidence="14">
    <location>
        <begin position="356"/>
        <end position="565"/>
    </location>
</feature>
<evidence type="ECO:0000256" key="7">
    <source>
        <dbReference type="ARBA" id="ARBA00022692"/>
    </source>
</evidence>
<keyword evidence="12" id="KW-0902">Two-component regulatory system</keyword>
<dbReference type="InterPro" id="IPR036097">
    <property type="entry name" value="HisK_dim/P_sf"/>
</dbReference>
<proteinExistence type="predicted"/>
<protein>
    <recommendedName>
        <fullName evidence="3">histidine kinase</fullName>
        <ecNumber evidence="3">2.7.13.3</ecNumber>
    </recommendedName>
</protein>
<dbReference type="Gene3D" id="6.10.250.3020">
    <property type="match status" value="1"/>
</dbReference>
<dbReference type="InterPro" id="IPR036890">
    <property type="entry name" value="HATPase_C_sf"/>
</dbReference>
<dbReference type="Pfam" id="PF02518">
    <property type="entry name" value="HATPase_c"/>
    <property type="match status" value="1"/>
</dbReference>
<dbReference type="SMART" id="SM00388">
    <property type="entry name" value="HisKA"/>
    <property type="match status" value="1"/>
</dbReference>
<dbReference type="PRINTS" id="PR00344">
    <property type="entry name" value="BCTRLSENSOR"/>
</dbReference>
<dbReference type="SUPFAM" id="SSF103190">
    <property type="entry name" value="Sensory domain-like"/>
    <property type="match status" value="1"/>
</dbReference>
<accession>A0A246K1P1</accession>
<dbReference type="InterPro" id="IPR029151">
    <property type="entry name" value="Sensor-like_sf"/>
</dbReference>
<dbReference type="GO" id="GO:0005524">
    <property type="term" value="F:ATP binding"/>
    <property type="evidence" value="ECO:0007669"/>
    <property type="project" value="UniProtKB-KW"/>
</dbReference>
<dbReference type="PROSITE" id="PS50109">
    <property type="entry name" value="HIS_KIN"/>
    <property type="match status" value="1"/>
</dbReference>
<evidence type="ECO:0000256" key="9">
    <source>
        <dbReference type="ARBA" id="ARBA00022777"/>
    </source>
</evidence>